<dbReference type="InterPro" id="IPR009050">
    <property type="entry name" value="Globin-like_sf"/>
</dbReference>
<dbReference type="PROSITE" id="PS50111">
    <property type="entry name" value="CHEMOTAXIS_TRANSDUC_2"/>
    <property type="match status" value="1"/>
</dbReference>
<organism evidence="5">
    <name type="scientific">uncultured Alphaproteobacteria bacterium</name>
    <dbReference type="NCBI Taxonomy" id="91750"/>
    <lineage>
        <taxon>Bacteria</taxon>
        <taxon>Pseudomonadati</taxon>
        <taxon>Pseudomonadota</taxon>
        <taxon>Alphaproteobacteria</taxon>
        <taxon>environmental samples</taxon>
    </lineage>
</organism>
<sequence length="447" mass="47672">MPSFDTDRDTRLKFLNIDSAAVAYLREAWPIVRPVIRPALDAFYAHLQTFPQLARMFSGPEMIEHLKQAQERHWGNLFKGTFDDAFMAGVMAVGAAHARIGLEPRWYVGGYSLVLARLLDAVDRACKHRAERRRALVQAVTQAVFLDMDLSISVYAELTKARLLEREHKLEEMILAFDKHVGEALGEVGAALGKVEAGATRVAEVASETTTRASTVAAAAEQATANANAVAAATGQLSAAIDEISERLVNANEVARGAVDQSHTVETAMAALATAGGRIGEVAKLIQDIASQTNLLALNATIEAARAGEAGKGFAVVAGEVKNLANQTAHATEDIARQIDDIRTATDATGHAIDGIVEMINKLGEDTTAISAAIEEQSAATREIARNVAEAVRGTKDVSVNIVAVSGNADQTGQVSEDSRRSVAQLVATTDGLRREIESFLGRVREA</sequence>
<dbReference type="CDD" id="cd01068">
    <property type="entry name" value="globin_sensor"/>
    <property type="match status" value="1"/>
</dbReference>
<dbReference type="GO" id="GO:0020037">
    <property type="term" value="F:heme binding"/>
    <property type="evidence" value="ECO:0007669"/>
    <property type="project" value="InterPro"/>
</dbReference>
<accession>A0A212KMC4</accession>
<dbReference type="InterPro" id="IPR004090">
    <property type="entry name" value="Chemotax_Me-accpt_rcpt"/>
</dbReference>
<comment type="similarity">
    <text evidence="2">Belongs to the methyl-accepting chemotaxis (MCP) protein family.</text>
</comment>
<dbReference type="InterPro" id="IPR044398">
    <property type="entry name" value="Globin-sensor_dom"/>
</dbReference>
<proteinExistence type="inferred from homology"/>
<evidence type="ECO:0000256" key="3">
    <source>
        <dbReference type="PROSITE-ProRule" id="PRU00284"/>
    </source>
</evidence>
<dbReference type="GO" id="GO:0007165">
    <property type="term" value="P:signal transduction"/>
    <property type="evidence" value="ECO:0007669"/>
    <property type="project" value="UniProtKB-KW"/>
</dbReference>
<dbReference type="SMART" id="SM00283">
    <property type="entry name" value="MA"/>
    <property type="match status" value="1"/>
</dbReference>
<gene>
    <name evidence="5" type="primary">mcpB</name>
    <name evidence="5" type="ORF">KL86APRO_30283</name>
</gene>
<evidence type="ECO:0000256" key="1">
    <source>
        <dbReference type="ARBA" id="ARBA00023224"/>
    </source>
</evidence>
<dbReference type="InterPro" id="IPR039379">
    <property type="entry name" value="Protoglobin_sensor_dom"/>
</dbReference>
<dbReference type="Pfam" id="PF11563">
    <property type="entry name" value="Protoglobin"/>
    <property type="match status" value="1"/>
</dbReference>
<dbReference type="Gene3D" id="1.10.287.950">
    <property type="entry name" value="Methyl-accepting chemotaxis protein"/>
    <property type="match status" value="1"/>
</dbReference>
<dbReference type="GO" id="GO:0004888">
    <property type="term" value="F:transmembrane signaling receptor activity"/>
    <property type="evidence" value="ECO:0007669"/>
    <property type="project" value="InterPro"/>
</dbReference>
<reference evidence="5" key="1">
    <citation type="submission" date="2016-04" db="EMBL/GenBank/DDBJ databases">
        <authorList>
            <person name="Evans L.H."/>
            <person name="Alamgir A."/>
            <person name="Owens N."/>
            <person name="Weber N.D."/>
            <person name="Virtaneva K."/>
            <person name="Barbian K."/>
            <person name="Babar A."/>
            <person name="Rosenke K."/>
        </authorList>
    </citation>
    <scope>NUCLEOTIDE SEQUENCE</scope>
    <source>
        <strain evidence="5">86</strain>
    </source>
</reference>
<protein>
    <submittedName>
        <fullName evidence="5">Methyl-accepting chemotaxis protein McpB</fullName>
    </submittedName>
</protein>
<dbReference type="SUPFAM" id="SSF58104">
    <property type="entry name" value="Methyl-accepting chemotaxis protein (MCP) signaling domain"/>
    <property type="match status" value="1"/>
</dbReference>
<evidence type="ECO:0000259" key="4">
    <source>
        <dbReference type="PROSITE" id="PS50111"/>
    </source>
</evidence>
<dbReference type="AlphaFoldDB" id="A0A212KMC4"/>
<feature type="domain" description="Methyl-accepting transducer" evidence="4">
    <location>
        <begin position="191"/>
        <end position="427"/>
    </location>
</feature>
<dbReference type="Pfam" id="PF00015">
    <property type="entry name" value="MCPsignal"/>
    <property type="match status" value="1"/>
</dbReference>
<dbReference type="PANTHER" id="PTHR32089:SF112">
    <property type="entry name" value="LYSOZYME-LIKE PROTEIN-RELATED"/>
    <property type="match status" value="1"/>
</dbReference>
<dbReference type="Gene3D" id="1.10.490.10">
    <property type="entry name" value="Globins"/>
    <property type="match status" value="1"/>
</dbReference>
<name>A0A212KMC4_9PROT</name>
<keyword evidence="1 3" id="KW-0807">Transducer</keyword>
<dbReference type="GO" id="GO:0019825">
    <property type="term" value="F:oxygen binding"/>
    <property type="evidence" value="ECO:0007669"/>
    <property type="project" value="InterPro"/>
</dbReference>
<dbReference type="GO" id="GO:0006935">
    <property type="term" value="P:chemotaxis"/>
    <property type="evidence" value="ECO:0007669"/>
    <property type="project" value="InterPro"/>
</dbReference>
<dbReference type="EMBL" id="FLUO01000003">
    <property type="protein sequence ID" value="SBW12792.1"/>
    <property type="molecule type" value="Genomic_DNA"/>
</dbReference>
<dbReference type="InterPro" id="IPR012292">
    <property type="entry name" value="Globin/Proto"/>
</dbReference>
<evidence type="ECO:0000313" key="5">
    <source>
        <dbReference type="EMBL" id="SBW12792.1"/>
    </source>
</evidence>
<dbReference type="PANTHER" id="PTHR32089">
    <property type="entry name" value="METHYL-ACCEPTING CHEMOTAXIS PROTEIN MCPB"/>
    <property type="match status" value="1"/>
</dbReference>
<evidence type="ECO:0000256" key="2">
    <source>
        <dbReference type="ARBA" id="ARBA00029447"/>
    </source>
</evidence>
<dbReference type="SUPFAM" id="SSF46458">
    <property type="entry name" value="Globin-like"/>
    <property type="match status" value="1"/>
</dbReference>
<dbReference type="InterPro" id="IPR004089">
    <property type="entry name" value="MCPsignal_dom"/>
</dbReference>
<dbReference type="GO" id="GO:0016020">
    <property type="term" value="C:membrane"/>
    <property type="evidence" value="ECO:0007669"/>
    <property type="project" value="InterPro"/>
</dbReference>
<dbReference type="PRINTS" id="PR00260">
    <property type="entry name" value="CHEMTRNSDUCR"/>
</dbReference>